<gene>
    <name evidence="3" type="ORF">H4W31_007086</name>
</gene>
<keyword evidence="4" id="KW-1185">Reference proteome</keyword>
<sequence length="105" mass="11228">MNRGEIWTIGDPAQQAKYRVIVLSGDAHNDRPSAAPYCAPIVRQANHTDLPPFVIPLAEPDPMAGVVVVNRVRRIPAAVAVERVGMVTGASMSRLGAALADLFEL</sequence>
<accession>A0A927MB10</accession>
<name>A0A927MB10_9ACTN</name>
<organism evidence="3 4">
    <name type="scientific">Plantactinospora soyae</name>
    <dbReference type="NCBI Taxonomy" id="1544732"/>
    <lineage>
        <taxon>Bacteria</taxon>
        <taxon>Bacillati</taxon>
        <taxon>Actinomycetota</taxon>
        <taxon>Actinomycetes</taxon>
        <taxon>Micromonosporales</taxon>
        <taxon>Micromonosporaceae</taxon>
        <taxon>Plantactinospora</taxon>
    </lineage>
</organism>
<evidence type="ECO:0000256" key="2">
    <source>
        <dbReference type="ARBA" id="ARBA00022649"/>
    </source>
</evidence>
<proteinExistence type="inferred from homology"/>
<dbReference type="AlphaFoldDB" id="A0A927MB10"/>
<dbReference type="Pfam" id="PF02452">
    <property type="entry name" value="PemK_toxin"/>
    <property type="match status" value="1"/>
</dbReference>
<dbReference type="GO" id="GO:0016787">
    <property type="term" value="F:hydrolase activity"/>
    <property type="evidence" value="ECO:0007669"/>
    <property type="project" value="UniProtKB-KW"/>
</dbReference>
<dbReference type="SUPFAM" id="SSF50118">
    <property type="entry name" value="Cell growth inhibitor/plasmid maintenance toxic component"/>
    <property type="match status" value="1"/>
</dbReference>
<dbReference type="InterPro" id="IPR003477">
    <property type="entry name" value="PemK-like"/>
</dbReference>
<dbReference type="GO" id="GO:0003677">
    <property type="term" value="F:DNA binding"/>
    <property type="evidence" value="ECO:0007669"/>
    <property type="project" value="InterPro"/>
</dbReference>
<keyword evidence="3" id="KW-0378">Hydrolase</keyword>
<dbReference type="EC" id="3.1.-.-" evidence="3"/>
<dbReference type="Proteomes" id="UP000649753">
    <property type="component" value="Unassembled WGS sequence"/>
</dbReference>
<evidence type="ECO:0000313" key="4">
    <source>
        <dbReference type="Proteomes" id="UP000649753"/>
    </source>
</evidence>
<evidence type="ECO:0000256" key="1">
    <source>
        <dbReference type="ARBA" id="ARBA00007521"/>
    </source>
</evidence>
<dbReference type="Gene3D" id="2.30.30.110">
    <property type="match status" value="1"/>
</dbReference>
<keyword evidence="2" id="KW-1277">Toxin-antitoxin system</keyword>
<dbReference type="InterPro" id="IPR011067">
    <property type="entry name" value="Plasmid_toxin/cell-grow_inhib"/>
</dbReference>
<comment type="similarity">
    <text evidence="1">Belongs to the PemK/MazF family.</text>
</comment>
<protein>
    <submittedName>
        <fullName evidence="3">mRNA interferase MazF</fullName>
        <ecNumber evidence="3">3.1.-.-</ecNumber>
    </submittedName>
</protein>
<dbReference type="RefSeq" id="WP_192770521.1">
    <property type="nucleotide sequence ID" value="NZ_JADBEB010000001.1"/>
</dbReference>
<evidence type="ECO:0000313" key="3">
    <source>
        <dbReference type="EMBL" id="MBE1491448.1"/>
    </source>
</evidence>
<comment type="caution">
    <text evidence="3">The sequence shown here is derived from an EMBL/GenBank/DDBJ whole genome shotgun (WGS) entry which is preliminary data.</text>
</comment>
<reference evidence="3" key="1">
    <citation type="submission" date="2020-10" db="EMBL/GenBank/DDBJ databases">
        <title>Sequencing the genomes of 1000 actinobacteria strains.</title>
        <authorList>
            <person name="Klenk H.-P."/>
        </authorList>
    </citation>
    <scope>NUCLEOTIDE SEQUENCE</scope>
    <source>
        <strain evidence="3">DSM 46832</strain>
    </source>
</reference>
<dbReference type="EMBL" id="JADBEB010000001">
    <property type="protein sequence ID" value="MBE1491448.1"/>
    <property type="molecule type" value="Genomic_DNA"/>
</dbReference>